<dbReference type="AlphaFoldDB" id="A0A2W6MWZ4"/>
<dbReference type="Proteomes" id="UP000249746">
    <property type="component" value="Unassembled WGS sequence"/>
</dbReference>
<dbReference type="InterPro" id="IPR002509">
    <property type="entry name" value="NODB_dom"/>
</dbReference>
<dbReference type="InterPro" id="IPR050248">
    <property type="entry name" value="Polysacc_deacetylase_ArnD"/>
</dbReference>
<dbReference type="Pfam" id="PF01522">
    <property type="entry name" value="Polysacc_deac_1"/>
    <property type="match status" value="1"/>
</dbReference>
<keyword evidence="2" id="KW-0378">Hydrolase</keyword>
<evidence type="ECO:0000256" key="2">
    <source>
        <dbReference type="ARBA" id="ARBA00022801"/>
    </source>
</evidence>
<reference evidence="5 6" key="1">
    <citation type="submission" date="2017-03" db="EMBL/GenBank/DDBJ databases">
        <title>Genomic and clinical evidence uncovers the enterohepatic species Helicobacter valdiviensis as a potential human intestinal pathogen.</title>
        <authorList>
            <person name="Fresia P."/>
            <person name="Jara R."/>
            <person name="Sierra R."/>
            <person name="Ferres I."/>
            <person name="Greif G."/>
            <person name="Iraola G."/>
            <person name="Collado L."/>
        </authorList>
    </citation>
    <scope>NUCLEOTIDE SEQUENCE [LARGE SCALE GENOMIC DNA]</scope>
    <source>
        <strain evidence="5 6">WBE14</strain>
    </source>
</reference>
<evidence type="ECO:0000313" key="5">
    <source>
        <dbReference type="EMBL" id="PZT49045.1"/>
    </source>
</evidence>
<keyword evidence="6" id="KW-1185">Reference proteome</keyword>
<keyword evidence="1" id="KW-0479">Metal-binding</keyword>
<gene>
    <name evidence="5" type="ORF">B6S12_00160</name>
</gene>
<dbReference type="GO" id="GO:0046872">
    <property type="term" value="F:metal ion binding"/>
    <property type="evidence" value="ECO:0007669"/>
    <property type="project" value="UniProtKB-KW"/>
</dbReference>
<evidence type="ECO:0000259" key="4">
    <source>
        <dbReference type="Pfam" id="PF01522"/>
    </source>
</evidence>
<comment type="caution">
    <text evidence="5">The sequence shown here is derived from an EMBL/GenBank/DDBJ whole genome shotgun (WGS) entry which is preliminary data.</text>
</comment>
<dbReference type="GO" id="GO:0016810">
    <property type="term" value="F:hydrolase activity, acting on carbon-nitrogen (but not peptide) bonds"/>
    <property type="evidence" value="ECO:0007669"/>
    <property type="project" value="InterPro"/>
</dbReference>
<dbReference type="OrthoDB" id="9776235at2"/>
<dbReference type="GO" id="GO:0016020">
    <property type="term" value="C:membrane"/>
    <property type="evidence" value="ECO:0007669"/>
    <property type="project" value="TreeGrafter"/>
</dbReference>
<dbReference type="SUPFAM" id="SSF88713">
    <property type="entry name" value="Glycoside hydrolase/deacetylase"/>
    <property type="match status" value="1"/>
</dbReference>
<dbReference type="CDD" id="cd10917">
    <property type="entry name" value="CE4_NodB_like_6s_7s"/>
    <property type="match status" value="1"/>
</dbReference>
<sequence length="363" mass="41829">MPKIKNSVFCMIFVLCFALSGGLMAATKNPAKSDRSLYPYVINSKESFDFASKLENLAFLEVLDKANKNLDSYVSVKNPNKKSMEKYLAYITNIVLKNTQKLQCVKYENNFLPCFKTDKEALEYFQNNLPSELRAWHENALQFYENYLKEQLRLSALFPRITSEILTLNDNEIRGDESKDFLKEGEFKLTFDDGPTKKGGNTDRLLKLLGDLQVPASFFILEESKKKRGGIEKELYRGFILGYHGEVHKPHTKKEIWQNAPKMAKELSEFNGNSCVFRPPYGQRSEEFSQALKNEGCKLVLWNIDSQDWMKEMSAKEVYDRVLSLSLLYRKGIILFHDIHPKSYEILPQLIKTLQSGGASFVE</sequence>
<dbReference type="Gene3D" id="3.20.20.370">
    <property type="entry name" value="Glycoside hydrolase/deacetylase"/>
    <property type="match status" value="1"/>
</dbReference>
<name>A0A2W6MWZ4_9HELI</name>
<dbReference type="RefSeq" id="WP_111228795.1">
    <property type="nucleotide sequence ID" value="NZ_NBIU01000001.1"/>
</dbReference>
<dbReference type="PANTHER" id="PTHR10587">
    <property type="entry name" value="GLYCOSYL TRANSFERASE-RELATED"/>
    <property type="match status" value="1"/>
</dbReference>
<proteinExistence type="predicted"/>
<keyword evidence="3" id="KW-0732">Signal</keyword>
<organism evidence="5 6">
    <name type="scientific">Helicobacter valdiviensis</name>
    <dbReference type="NCBI Taxonomy" id="1458358"/>
    <lineage>
        <taxon>Bacteria</taxon>
        <taxon>Pseudomonadati</taxon>
        <taxon>Campylobacterota</taxon>
        <taxon>Epsilonproteobacteria</taxon>
        <taxon>Campylobacterales</taxon>
        <taxon>Helicobacteraceae</taxon>
        <taxon>Helicobacter</taxon>
    </lineage>
</organism>
<dbReference type="GO" id="GO:0005975">
    <property type="term" value="P:carbohydrate metabolic process"/>
    <property type="evidence" value="ECO:0007669"/>
    <property type="project" value="InterPro"/>
</dbReference>
<evidence type="ECO:0000256" key="1">
    <source>
        <dbReference type="ARBA" id="ARBA00022723"/>
    </source>
</evidence>
<dbReference type="InterPro" id="IPR011330">
    <property type="entry name" value="Glyco_hydro/deAcase_b/a-brl"/>
</dbReference>
<dbReference type="PANTHER" id="PTHR10587:SF133">
    <property type="entry name" value="CHITIN DEACETYLASE 1-RELATED"/>
    <property type="match status" value="1"/>
</dbReference>
<evidence type="ECO:0000313" key="6">
    <source>
        <dbReference type="Proteomes" id="UP000249746"/>
    </source>
</evidence>
<dbReference type="EMBL" id="NBIU01000001">
    <property type="protein sequence ID" value="PZT49045.1"/>
    <property type="molecule type" value="Genomic_DNA"/>
</dbReference>
<protein>
    <recommendedName>
        <fullName evidence="4">NodB homology domain-containing protein</fullName>
    </recommendedName>
</protein>
<evidence type="ECO:0000256" key="3">
    <source>
        <dbReference type="SAM" id="SignalP"/>
    </source>
</evidence>
<accession>A0A2W6MWZ4</accession>
<feature type="chain" id="PRO_5016111356" description="NodB homology domain-containing protein" evidence="3">
    <location>
        <begin position="26"/>
        <end position="363"/>
    </location>
</feature>
<feature type="signal peptide" evidence="3">
    <location>
        <begin position="1"/>
        <end position="25"/>
    </location>
</feature>
<feature type="domain" description="NodB homology" evidence="4">
    <location>
        <begin position="188"/>
        <end position="299"/>
    </location>
</feature>